<dbReference type="AlphaFoldDB" id="A0A135S306"/>
<evidence type="ECO:0000313" key="1">
    <source>
        <dbReference type="EMBL" id="KXH30268.1"/>
    </source>
</evidence>
<gene>
    <name evidence="1" type="ORF">CSIM01_12623</name>
</gene>
<name>A0A135S306_9PEZI</name>
<dbReference type="OrthoDB" id="3796612at2759"/>
<evidence type="ECO:0000313" key="2">
    <source>
        <dbReference type="Proteomes" id="UP000070328"/>
    </source>
</evidence>
<comment type="caution">
    <text evidence="1">The sequence shown here is derived from an EMBL/GenBank/DDBJ whole genome shotgun (WGS) entry which is preliminary data.</text>
</comment>
<dbReference type="Proteomes" id="UP000070328">
    <property type="component" value="Unassembled WGS sequence"/>
</dbReference>
<reference evidence="1 2" key="1">
    <citation type="submission" date="2014-02" db="EMBL/GenBank/DDBJ databases">
        <title>The genome sequence of Colletotrichum simmondsii CBS122122.</title>
        <authorList>
            <person name="Baroncelli R."/>
            <person name="Thon M.R."/>
        </authorList>
    </citation>
    <scope>NUCLEOTIDE SEQUENCE [LARGE SCALE GENOMIC DNA]</scope>
    <source>
        <strain evidence="1 2">CBS122122</strain>
    </source>
</reference>
<organism evidence="1 2">
    <name type="scientific">Colletotrichum simmondsii</name>
    <dbReference type="NCBI Taxonomy" id="703756"/>
    <lineage>
        <taxon>Eukaryota</taxon>
        <taxon>Fungi</taxon>
        <taxon>Dikarya</taxon>
        <taxon>Ascomycota</taxon>
        <taxon>Pezizomycotina</taxon>
        <taxon>Sordariomycetes</taxon>
        <taxon>Hypocreomycetidae</taxon>
        <taxon>Glomerellales</taxon>
        <taxon>Glomerellaceae</taxon>
        <taxon>Colletotrichum</taxon>
        <taxon>Colletotrichum acutatum species complex</taxon>
    </lineage>
</organism>
<keyword evidence="2" id="KW-1185">Reference proteome</keyword>
<accession>A0A135S306</accession>
<proteinExistence type="predicted"/>
<dbReference type="EMBL" id="JFBX01000723">
    <property type="protein sequence ID" value="KXH30268.1"/>
    <property type="molecule type" value="Genomic_DNA"/>
</dbReference>
<sequence>MATQDEKDPFAFDIQLNTEEEGRDFHRKNDGHQIQRPDVVDDCCRGLLLQTRVDRIVHGHEINGSSPATLIVFGFRFHGIDEYRRFKQATVTINFEDEKKRSGNDPEVVALWPNGDFTLGEPTEVEVEETSGGEAGASVTAGSGIQGGGHLTRKWERKLHHKRTDRSTLTGSIILDTSVRDYGPNNAVRLTIRENKTAASGIVTDFRAALLLRRQNNDNFLGTVKLEAKAHFSYNALKGLRDILGLSPANDPVIFKPGVQYLRPPTQAAFLETKLAKEIDDANLNADALEGLAGVLGTTVLAIAN</sequence>
<protein>
    <submittedName>
        <fullName evidence="1">Uncharacterized protein</fullName>
    </submittedName>
</protein>